<dbReference type="PROSITE" id="PS50044">
    <property type="entry name" value="SIGMA54_3"/>
    <property type="match status" value="1"/>
</dbReference>
<dbReference type="PRINTS" id="PR00045">
    <property type="entry name" value="SIGMA54FCT"/>
</dbReference>
<protein>
    <submittedName>
        <fullName evidence="10">RNA polymerase, sigma 54 subunit, RpoN/SigL</fullName>
    </submittedName>
</protein>
<evidence type="ECO:0000256" key="1">
    <source>
        <dbReference type="ARBA" id="ARBA00008798"/>
    </source>
</evidence>
<keyword evidence="11" id="KW-1185">Reference proteome</keyword>
<dbReference type="GO" id="GO:0016779">
    <property type="term" value="F:nucleotidyltransferase activity"/>
    <property type="evidence" value="ECO:0007669"/>
    <property type="project" value="UniProtKB-KW"/>
</dbReference>
<evidence type="ECO:0000256" key="8">
    <source>
        <dbReference type="ARBA" id="ARBA00023163"/>
    </source>
</evidence>
<dbReference type="GO" id="GO:0001216">
    <property type="term" value="F:DNA-binding transcription activator activity"/>
    <property type="evidence" value="ECO:0007669"/>
    <property type="project" value="InterPro"/>
</dbReference>
<dbReference type="STRING" id="1678840.ATC1_131247"/>
<keyword evidence="2" id="KW-0240">DNA-directed RNA polymerase</keyword>
<evidence type="ECO:0000256" key="2">
    <source>
        <dbReference type="ARBA" id="ARBA00022478"/>
    </source>
</evidence>
<dbReference type="Pfam" id="PF04963">
    <property type="entry name" value="Sigma54_CBD"/>
    <property type="match status" value="1"/>
</dbReference>
<sequence length="473" mass="54080">MYQNIKQKTDTRTTISIHLAKTMEMLSMSADEVREQVESELSINPALERIDERICPTCKRPLPQQGICQFCGVPKSDSDHENIVFVSPREDFYSGKYSSYSNSYMDEPDVDSAQKEDLPTYVLRQIGPDLLEDQKKIAAYLLTGLDEDGFLTTSVHEIANYYHVLPSKIEEVIKLIQHADPAGVGSRNPQEALLVQIQHLSSIVNIPSGTKELVEESYDLLMHGKYREISKKHALSVKQVQNIEKFIRENLNPFPGRAFWGENIFPDDRDLDTFHQPDILIYYLNDDPKNQLVVEIIMPITGFLQVNPIFKTELRNAPELKAEEWKNDIERASLLVKCINQRNNTMVRLMQILVTLQSDYIRHGDMSIKPITRAQVAKELDVHESTISRAVSNKTVMLPNKKVIPLASFFDRSLNVRTIIKDLVKEEKKPLTDAKIVDILSGMGFDIARRTVAKYRAMEGILPAHMRNVINMR</sequence>
<evidence type="ECO:0000259" key="9">
    <source>
        <dbReference type="PROSITE" id="PS50943"/>
    </source>
</evidence>
<dbReference type="GO" id="GO:0000428">
    <property type="term" value="C:DNA-directed RNA polymerase complex"/>
    <property type="evidence" value="ECO:0007669"/>
    <property type="project" value="UniProtKB-KW"/>
</dbReference>
<comment type="similarity">
    <text evidence="1">Belongs to the sigma-54 factor family.</text>
</comment>
<dbReference type="InterPro" id="IPR038709">
    <property type="entry name" value="RpoN_core-bd_sf"/>
</dbReference>
<reference evidence="10" key="1">
    <citation type="journal article" date="2015" name="Genome Announc.">
        <title>Draft Genome Sequence of Anaerolineae Strain TC1, a Novel Isolate from a Methanogenic Wastewater Treatment System.</title>
        <authorList>
            <person name="Matsuura N."/>
            <person name="Tourlousse D.M."/>
            <person name="Sun L."/>
            <person name="Toyonaga M."/>
            <person name="Kuroda K."/>
            <person name="Ohashi A."/>
            <person name="Cruz R."/>
            <person name="Yamaguchi T."/>
            <person name="Sekiguchi Y."/>
        </authorList>
    </citation>
    <scope>NUCLEOTIDE SEQUENCE [LARGE SCALE GENOMIC DNA]</scope>
    <source>
        <strain evidence="10">TC1</strain>
    </source>
</reference>
<dbReference type="InterPro" id="IPR000394">
    <property type="entry name" value="RNA_pol_sigma_54"/>
</dbReference>
<feature type="domain" description="HTH cro/C1-type" evidence="9">
    <location>
        <begin position="371"/>
        <end position="417"/>
    </location>
</feature>
<keyword evidence="4" id="KW-0548">Nucleotidyltransferase</keyword>
<dbReference type="GO" id="GO:0006352">
    <property type="term" value="P:DNA-templated transcription initiation"/>
    <property type="evidence" value="ECO:0007669"/>
    <property type="project" value="InterPro"/>
</dbReference>
<dbReference type="RefSeq" id="WP_082174770.1">
    <property type="nucleotide sequence ID" value="NZ_DF968181.1"/>
</dbReference>
<dbReference type="AlphaFoldDB" id="A0A0S7BTS8"/>
<dbReference type="InterPro" id="IPR001387">
    <property type="entry name" value="Cro/C1-type_HTH"/>
</dbReference>
<keyword evidence="8" id="KW-0804">Transcription</keyword>
<dbReference type="PROSITE" id="PS50943">
    <property type="entry name" value="HTH_CROC1"/>
    <property type="match status" value="1"/>
</dbReference>
<evidence type="ECO:0000256" key="5">
    <source>
        <dbReference type="ARBA" id="ARBA00023015"/>
    </source>
</evidence>
<name>A0A0S7BTS8_9CHLR</name>
<keyword evidence="6" id="KW-0731">Sigma factor</keyword>
<keyword evidence="3" id="KW-0808">Transferase</keyword>
<dbReference type="Proteomes" id="UP000053370">
    <property type="component" value="Unassembled WGS sequence"/>
</dbReference>
<gene>
    <name evidence="10" type="ORF">ATC1_131247</name>
</gene>
<evidence type="ECO:0000256" key="3">
    <source>
        <dbReference type="ARBA" id="ARBA00022679"/>
    </source>
</evidence>
<organism evidence="10">
    <name type="scientific">Flexilinea flocculi</name>
    <dbReference type="NCBI Taxonomy" id="1678840"/>
    <lineage>
        <taxon>Bacteria</taxon>
        <taxon>Bacillati</taxon>
        <taxon>Chloroflexota</taxon>
        <taxon>Anaerolineae</taxon>
        <taxon>Anaerolineales</taxon>
        <taxon>Anaerolineaceae</taxon>
        <taxon>Flexilinea</taxon>
    </lineage>
</organism>
<evidence type="ECO:0000256" key="7">
    <source>
        <dbReference type="ARBA" id="ARBA00023125"/>
    </source>
</evidence>
<evidence type="ECO:0000313" key="10">
    <source>
        <dbReference type="EMBL" id="GAP41262.1"/>
    </source>
</evidence>
<dbReference type="OrthoDB" id="9814402at2"/>
<accession>A0A0S7BTS8</accession>
<dbReference type="InterPro" id="IPR007046">
    <property type="entry name" value="RNA_pol_sigma_54_core-bd"/>
</dbReference>
<dbReference type="PIRSF" id="PIRSF000774">
    <property type="entry name" value="RpoN"/>
    <property type="match status" value="1"/>
</dbReference>
<dbReference type="InterPro" id="IPR007634">
    <property type="entry name" value="RNA_pol_sigma_54_DNA-bd"/>
</dbReference>
<dbReference type="Gene3D" id="1.10.10.60">
    <property type="entry name" value="Homeodomain-like"/>
    <property type="match status" value="1"/>
</dbReference>
<dbReference type="PROSITE" id="PS00718">
    <property type="entry name" value="SIGMA54_2"/>
    <property type="match status" value="1"/>
</dbReference>
<dbReference type="PATRIC" id="fig|1678840.3.peg.2693"/>
<evidence type="ECO:0000256" key="4">
    <source>
        <dbReference type="ARBA" id="ARBA00022695"/>
    </source>
</evidence>
<dbReference type="Gene3D" id="1.10.10.1330">
    <property type="entry name" value="RNA polymerase sigma-54 factor, core-binding domain"/>
    <property type="match status" value="1"/>
</dbReference>
<dbReference type="GO" id="GO:0016987">
    <property type="term" value="F:sigma factor activity"/>
    <property type="evidence" value="ECO:0007669"/>
    <property type="project" value="UniProtKB-KW"/>
</dbReference>
<dbReference type="GO" id="GO:0003677">
    <property type="term" value="F:DNA binding"/>
    <property type="evidence" value="ECO:0007669"/>
    <property type="project" value="UniProtKB-KW"/>
</dbReference>
<dbReference type="EMBL" id="DF968181">
    <property type="protein sequence ID" value="GAP41262.1"/>
    <property type="molecule type" value="Genomic_DNA"/>
</dbReference>
<proteinExistence type="inferred from homology"/>
<keyword evidence="7" id="KW-0238">DNA-binding</keyword>
<evidence type="ECO:0000313" key="11">
    <source>
        <dbReference type="Proteomes" id="UP000053370"/>
    </source>
</evidence>
<dbReference type="Pfam" id="PF04552">
    <property type="entry name" value="Sigma54_DBD"/>
    <property type="match status" value="1"/>
</dbReference>
<evidence type="ECO:0000256" key="6">
    <source>
        <dbReference type="ARBA" id="ARBA00023082"/>
    </source>
</evidence>
<keyword evidence="5" id="KW-0805">Transcription regulation</keyword>
<dbReference type="PANTHER" id="PTHR32248:SF4">
    <property type="entry name" value="RNA POLYMERASE SIGMA-54 FACTOR"/>
    <property type="match status" value="1"/>
</dbReference>
<dbReference type="PANTHER" id="PTHR32248">
    <property type="entry name" value="RNA POLYMERASE SIGMA-54 FACTOR"/>
    <property type="match status" value="1"/>
</dbReference>